<evidence type="ECO:0000313" key="63">
    <source>
        <dbReference type="EMBL" id="HAE4617285.1"/>
    </source>
</evidence>
<dbReference type="EMBL" id="DAAHBC010000092">
    <property type="protein sequence ID" value="HAB5385316.1"/>
    <property type="molecule type" value="Genomic_DNA"/>
</dbReference>
<dbReference type="Proteomes" id="UP000839928">
    <property type="component" value="Unassembled WGS sequence"/>
</dbReference>
<dbReference type="EMBL" id="DAATZW010000050">
    <property type="protein sequence ID" value="HAF0792376.1"/>
    <property type="molecule type" value="Genomic_DNA"/>
</dbReference>
<dbReference type="EMBL" id="DAAMIM010000001">
    <property type="protein sequence ID" value="HAC6808826.1"/>
    <property type="molecule type" value="Genomic_DNA"/>
</dbReference>
<dbReference type="Proteomes" id="UP000245147">
    <property type="component" value="Unassembled WGS sequence"/>
</dbReference>
<evidence type="ECO:0000313" key="36">
    <source>
        <dbReference type="EMBL" id="HAB3683567.1"/>
    </source>
</evidence>
<evidence type="ECO:0000313" key="57">
    <source>
        <dbReference type="EMBL" id="HAE1324488.1"/>
    </source>
</evidence>
<dbReference type="EMBL" id="DAAHFX010000001">
    <property type="protein sequence ID" value="HAB5938761.1"/>
    <property type="molecule type" value="Genomic_DNA"/>
</dbReference>
<evidence type="ECO:0000313" key="38">
    <source>
        <dbReference type="EMBL" id="HAB3944769.1"/>
    </source>
</evidence>
<dbReference type="EMBL" id="DAAPXI010000023">
    <property type="protein sequence ID" value="HAD8177370.1"/>
    <property type="molecule type" value="Genomic_DNA"/>
</dbReference>
<dbReference type="EMBL" id="DAAQLP010000010">
    <property type="protein sequence ID" value="HAD9847718.1"/>
    <property type="molecule type" value="Genomic_DNA"/>
</dbReference>
<dbReference type="EMBL" id="AAKRAK010000008">
    <property type="protein sequence ID" value="ECU7933071.1"/>
    <property type="molecule type" value="Genomic_DNA"/>
</dbReference>
<evidence type="ECO:0000313" key="8">
    <source>
        <dbReference type="EMBL" id="EBU7987831.1"/>
    </source>
</evidence>
<evidence type="ECO:0000313" key="72">
    <source>
        <dbReference type="EMBL" id="HAF7241831.1"/>
    </source>
</evidence>
<dbReference type="EMBL" id="DAAFWQ010000082">
    <property type="protein sequence ID" value="HAB1826832.1"/>
    <property type="molecule type" value="Genomic_DNA"/>
</dbReference>
<proteinExistence type="predicted"/>
<dbReference type="EMBL" id="DAAGMN010000094">
    <property type="protein sequence ID" value="HAB3683567.1"/>
    <property type="molecule type" value="Genomic_DNA"/>
</dbReference>
<dbReference type="EMBL" id="DAAWFY010000028">
    <property type="protein sequence ID" value="HAF7735132.1"/>
    <property type="molecule type" value="Genomic_DNA"/>
</dbReference>
<evidence type="ECO:0000313" key="3">
    <source>
        <dbReference type="EMBL" id="EBQ8903689.1"/>
    </source>
</evidence>
<evidence type="ECO:0000313" key="43">
    <source>
        <dbReference type="EMBL" id="HAB5213163.1"/>
    </source>
</evidence>
<evidence type="ECO:0000313" key="14">
    <source>
        <dbReference type="EMBL" id="ECB2571478.1"/>
    </source>
</evidence>
<evidence type="ECO:0000313" key="68">
    <source>
        <dbReference type="EMBL" id="HAE9393092.1"/>
    </source>
</evidence>
<dbReference type="EMBL" id="DAAQNS010000001">
    <property type="protein sequence ID" value="HAE0111371.1"/>
    <property type="molecule type" value="Genomic_DNA"/>
</dbReference>
<evidence type="ECO:0000313" key="18">
    <source>
        <dbReference type="EMBL" id="ECU7933071.1"/>
    </source>
</evidence>
<evidence type="ECO:0000313" key="17">
    <source>
        <dbReference type="EMBL" id="ECT6086485.1"/>
    </source>
</evidence>
<dbReference type="EMBL" id="AAGTMP010000033">
    <property type="protein sequence ID" value="EBR8144159.1"/>
    <property type="molecule type" value="Genomic_DNA"/>
</dbReference>
<evidence type="ECO:0000313" key="42">
    <source>
        <dbReference type="EMBL" id="HAB5021918.1"/>
    </source>
</evidence>
<dbReference type="EMBL" id="DAASXW010000031">
    <property type="protein sequence ID" value="HAE7506303.1"/>
    <property type="molecule type" value="Genomic_DNA"/>
</dbReference>
<dbReference type="EMBL" id="DAAFXG010000001">
    <property type="protein sequence ID" value="HAB1881593.1"/>
    <property type="molecule type" value="Genomic_DNA"/>
</dbReference>
<evidence type="ECO:0000313" key="12">
    <source>
        <dbReference type="EMBL" id="EBZ7019891.1"/>
    </source>
</evidence>
<reference evidence="17" key="4">
    <citation type="submission" date="2018-07" db="EMBL/GenBank/DDBJ databases">
        <authorList>
            <consortium name="NARMS: The National Antimicrobial Resistance Monitoring System"/>
        </authorList>
    </citation>
    <scope>NUCLEOTIDE SEQUENCE</scope>
    <source>
        <strain evidence="17">CVM N57313F</strain>
        <strain evidence="12">FSIS11815297</strain>
        <strain evidence="18">FSIS1607168</strain>
    </source>
</reference>
<evidence type="ECO:0000313" key="29">
    <source>
        <dbReference type="EMBL" id="HAB1710610.1"/>
    </source>
</evidence>
<evidence type="ECO:0000313" key="75">
    <source>
        <dbReference type="EMBL" id="PVL86399.1"/>
    </source>
</evidence>
<dbReference type="EMBL" id="DAAQQN010000001">
    <property type="protein sequence ID" value="HAE0447966.1"/>
    <property type="molecule type" value="Genomic_DNA"/>
</dbReference>
<evidence type="ECO:0000313" key="37">
    <source>
        <dbReference type="EMBL" id="HAB3745984.1"/>
    </source>
</evidence>
<dbReference type="EMBL" id="DAAHHO010000001">
    <property type="protein sequence ID" value="HAB6235500.1"/>
    <property type="molecule type" value="Genomic_DNA"/>
</dbReference>
<dbReference type="EMBL" id="DAAWDN010000086">
    <property type="protein sequence ID" value="HAF7548599.1"/>
    <property type="molecule type" value="Genomic_DNA"/>
</dbReference>
<evidence type="ECO:0000313" key="39">
    <source>
        <dbReference type="EMBL" id="HAB4368568.1"/>
    </source>
</evidence>
<name>A0A2T9HRS4_SALET</name>
<evidence type="ECO:0000313" key="76">
    <source>
        <dbReference type="Proteomes" id="UP000245147"/>
    </source>
</evidence>
<evidence type="ECO:0000313" key="23">
    <source>
        <dbReference type="EMBL" id="EDH5704141.1"/>
    </source>
</evidence>
<evidence type="ECO:0000313" key="10">
    <source>
        <dbReference type="EMBL" id="EBY1991972.1"/>
    </source>
</evidence>
<dbReference type="EMBL" id="AAMIOU010000050">
    <property type="protein sequence ID" value="EDH7247271.1"/>
    <property type="molecule type" value="Genomic_DNA"/>
</dbReference>
<evidence type="ECO:0000313" key="9">
    <source>
        <dbReference type="EMBL" id="EBY0577978.1"/>
    </source>
</evidence>
<evidence type="ECO:0000313" key="6">
    <source>
        <dbReference type="EMBL" id="EBR9964460.1"/>
    </source>
</evidence>
<evidence type="ECO:0000313" key="25">
    <source>
        <dbReference type="EMBL" id="EDH7247271.1"/>
    </source>
</evidence>
<dbReference type="EMBL" id="AAGQKS010000058">
    <property type="protein sequence ID" value="EBQ8903689.1"/>
    <property type="molecule type" value="Genomic_DNA"/>
</dbReference>
<evidence type="ECO:0000313" key="44">
    <source>
        <dbReference type="EMBL" id="HAB5385316.1"/>
    </source>
</evidence>
<evidence type="ECO:0000313" key="73">
    <source>
        <dbReference type="EMBL" id="HAF7548599.1"/>
    </source>
</evidence>
<dbReference type="EMBL" id="AAMEPF010000001">
    <property type="protein sequence ID" value="EDG5619840.1"/>
    <property type="molecule type" value="Genomic_DNA"/>
</dbReference>
<dbReference type="EMBL" id="DAASYN010000033">
    <property type="protein sequence ID" value="HAE7560471.1"/>
    <property type="molecule type" value="Genomic_DNA"/>
</dbReference>
<dbReference type="EMBL" id="AAGQWK010000041">
    <property type="protein sequence ID" value="EBR0144767.1"/>
    <property type="molecule type" value="Genomic_DNA"/>
</dbReference>
<evidence type="ECO:0000313" key="40">
    <source>
        <dbReference type="EMBL" id="HAB4591541.1"/>
    </source>
</evidence>
<evidence type="ECO:0000313" key="60">
    <source>
        <dbReference type="EMBL" id="HAE1606063.1"/>
    </source>
</evidence>
<dbReference type="EMBL" id="DAAFYT010000077">
    <property type="protein sequence ID" value="HAB2061058.1"/>
    <property type="molecule type" value="Genomic_DNA"/>
</dbReference>
<evidence type="ECO:0000313" key="34">
    <source>
        <dbReference type="EMBL" id="HAB2368755.1"/>
    </source>
</evidence>
<dbReference type="EMBL" id="AAFIKO010000047">
    <property type="protein sequence ID" value="EBG3095885.1"/>
    <property type="molecule type" value="Genomic_DNA"/>
</dbReference>
<evidence type="ECO:0000313" key="4">
    <source>
        <dbReference type="EMBL" id="EBR0144767.1"/>
    </source>
</evidence>
<dbReference type="EMBL" id="DAAGVZ010000095">
    <property type="protein sequence ID" value="HAB4789060.1"/>
    <property type="molecule type" value="Genomic_DNA"/>
</dbReference>
<dbReference type="EMBL" id="DAAFWC010000020">
    <property type="protein sequence ID" value="HAB1710610.1"/>
    <property type="molecule type" value="Genomic_DNA"/>
</dbReference>
<evidence type="ECO:0000313" key="27">
    <source>
        <dbReference type="EMBL" id="HAB1022909.1"/>
    </source>
</evidence>
<evidence type="ECO:0000313" key="26">
    <source>
        <dbReference type="EMBL" id="EDH9229703.1"/>
    </source>
</evidence>
<reference evidence="21" key="5">
    <citation type="submission" date="2018-07" db="EMBL/GenBank/DDBJ databases">
        <authorList>
            <consortium name="PulseNet: The National Subtyping Network for Foodborne Disease Surveillance"/>
            <person name="Tarr C.L."/>
            <person name="Trees E."/>
            <person name="Katz L.S."/>
            <person name="Carleton-Romer H.A."/>
            <person name="Stroika S."/>
            <person name="Kucerova Z."/>
            <person name="Roache K.F."/>
            <person name="Sabol A.L."/>
            <person name="Besser J."/>
            <person name="Gerner-Smidt P."/>
        </authorList>
    </citation>
    <scope>NUCLEOTIDE SEQUENCE</scope>
    <source>
        <strain evidence="21">PNUSAS011306</strain>
        <strain evidence="22">PNUSAS011364</strain>
        <strain evidence="25">PNUSAS013764</strain>
    </source>
</reference>
<dbReference type="EMBL" id="AAMJGE010000006">
    <property type="protein sequence ID" value="EDH9229703.1"/>
    <property type="molecule type" value="Genomic_DNA"/>
</dbReference>
<dbReference type="EMBL" id="AAFGSL010000040">
    <property type="protein sequence ID" value="EBF7616919.1"/>
    <property type="molecule type" value="Genomic_DNA"/>
</dbReference>
<dbReference type="EMBL" id="QDOG01000027">
    <property type="protein sequence ID" value="PVL86399.1"/>
    <property type="molecule type" value="Genomic_DNA"/>
</dbReference>
<evidence type="ECO:0000313" key="59">
    <source>
        <dbReference type="EMBL" id="HAE1458052.1"/>
    </source>
</evidence>
<dbReference type="EMBL" id="AAHNKL010000040">
    <property type="protein sequence ID" value="EBY1991972.1"/>
    <property type="molecule type" value="Genomic_DNA"/>
</dbReference>
<evidence type="ECO:0000313" key="24">
    <source>
        <dbReference type="EMBL" id="EDH6339847.1"/>
    </source>
</evidence>
<evidence type="ECO:0000313" key="56">
    <source>
        <dbReference type="EMBL" id="HAE1238483.1"/>
    </source>
</evidence>
<dbReference type="EMBL" id="DAAHEN010000008">
    <property type="protein sequence ID" value="HAB5770328.1"/>
    <property type="molecule type" value="Genomic_DNA"/>
</dbReference>
<evidence type="ECO:0000313" key="50">
    <source>
        <dbReference type="EMBL" id="HAD8177370.1"/>
    </source>
</evidence>
<dbReference type="EMBL" id="DAAGZR010000076">
    <property type="protein sequence ID" value="HAB5213163.1"/>
    <property type="molecule type" value="Genomic_DNA"/>
</dbReference>
<dbReference type="EMBL" id="AAHRZG010000038">
    <property type="protein sequence ID" value="EBZ7019891.1"/>
    <property type="molecule type" value="Genomic_DNA"/>
</dbReference>
<gene>
    <name evidence="17" type="ORF">A3Z75_23740</name>
    <name evidence="19" type="ORF">AL996_04565</name>
    <name evidence="22" type="ORF">B7643_04565</name>
    <name evidence="21" type="ORF">B7S77_04565</name>
    <name evidence="18" type="ORF">BEI99_14785</name>
    <name evidence="20" type="ORF">BH418_23710</name>
    <name evidence="75" type="ORF">C4792_24665</name>
    <name evidence="23" type="ORF">CB179_22230</name>
    <name evidence="24" type="ORF">CB381_08000</name>
    <name evidence="25" type="ORF">CBN47_19945</name>
    <name evidence="26" type="ORF">CC399_09710</name>
    <name evidence="11" type="ORF">D5800_23210</name>
    <name evidence="1" type="ORF">DEM85_23820</name>
    <name evidence="3" type="ORF">DKS77_23430</name>
    <name evidence="8" type="ORF">DLB38_24300</name>
    <name evidence="5" type="ORF">DN360_23710</name>
    <name evidence="4" type="ORF">DNV88_24940</name>
    <name evidence="6" type="ORF">DTG92_13045</name>
    <name evidence="7" type="ORF">DTV28_06490</name>
    <name evidence="10" type="ORF">DU232_23740</name>
    <name evidence="9" type="ORF">DUR08_24030</name>
    <name evidence="16" type="ORF">E0T08_22190</name>
    <name evidence="12" type="ORF">EEQ47_22095</name>
    <name evidence="13" type="ORF">EPK73_21155</name>
    <name evidence="14" type="ORF">EVU59_22870</name>
    <name evidence="15" type="ORF">EZX27_22985</name>
    <name evidence="2" type="ORF">FIR09_22405</name>
    <name evidence="49" type="ORF">G0D82_02385</name>
    <name evidence="50" type="ORF">G1157_23965</name>
    <name evidence="53" type="ORF">G2167_23000</name>
    <name evidence="51" type="ORF">G2187_18335</name>
    <name evidence="54" type="ORF">G2192_04690</name>
    <name evidence="52" type="ORF">G2213_04695</name>
    <name evidence="55" type="ORF">G2913_04560</name>
    <name evidence="56" type="ORF">G2953_16135</name>
    <name evidence="60" type="ORF">G2960_20410</name>
    <name evidence="57" type="ORF">G2966_22800</name>
    <name evidence="61" type="ORF">G2970_22480</name>
    <name evidence="58" type="ORF">G2990_21665</name>
    <name evidence="62" type="ORF">G3980_004053</name>
    <name evidence="59" type="ORF">G3A30_16680</name>
    <name evidence="63" type="ORF">G4D20_000918</name>
    <name evidence="64" type="ORF">G4I51_003516</name>
    <name evidence="65" type="ORF">G4K93_000919</name>
    <name evidence="66" type="ORF">G4P07_004713</name>
    <name evidence="67" type="ORF">G4P20_004732</name>
    <name evidence="68" type="ORF">G4Y13_002602</name>
    <name evidence="73" type="ORF">G9257_004060</name>
    <name evidence="74" type="ORF">G9336_004682</name>
    <name evidence="70" type="ORF">G9C35_003710</name>
    <name evidence="69" type="ORF">G9C70_004029</name>
    <name evidence="71" type="ORF">G9G25_004535</name>
    <name evidence="72" type="ORF">G9X09_004449</name>
    <name evidence="42" type="ORF">GB020_13785</name>
    <name evidence="43" type="ORF">GB178_21505</name>
    <name evidence="35" type="ORF">GB182_04565</name>
    <name evidence="44" type="ORF">GB193_19375</name>
    <name evidence="47" type="ORF">GB352_04565</name>
    <name evidence="34" type="ORF">GB356_04565</name>
    <name evidence="31" type="ORF">GB388_19770</name>
    <name evidence="48" type="ORF">GB394_04565</name>
    <name evidence="29" type="ORF">GB423_21325</name>
    <name evidence="39" type="ORF">GB430_21585</name>
    <name evidence="37" type="ORF">GB441_20105</name>
    <name evidence="38" type="ORF">GB481_04560</name>
    <name evidence="33" type="ORF">GB613_20710</name>
    <name evidence="45" type="ORF">GBR77_04560</name>
    <name evidence="46" type="ORF">GBS17_15410</name>
    <name evidence="36" type="ORF">GBV99_18320</name>
    <name evidence="28" type="ORF">GBX08_04565</name>
    <name evidence="27" type="ORF">GBX75_21265</name>
    <name evidence="30" type="ORF">GBY12_04560</name>
    <name evidence="32" type="ORF">GBY78_04560</name>
    <name evidence="40" type="ORF">GBZ43_18205</name>
    <name evidence="41" type="ORF">GBZ56_18505</name>
</gene>
<dbReference type="EMBL" id="AAHVIS010000046">
    <property type="protein sequence ID" value="ECA7464773.1"/>
    <property type="molecule type" value="Genomic_DNA"/>
</dbReference>
<dbReference type="EMBL" id="AAKNHU010000054">
    <property type="protein sequence ID" value="ECT6086485.1"/>
    <property type="molecule type" value="Genomic_DNA"/>
</dbReference>
<dbReference type="EMBL" id="AAMEQR010000001">
    <property type="protein sequence ID" value="EDG5795999.1"/>
    <property type="molecule type" value="Genomic_DNA"/>
</dbReference>
<evidence type="ECO:0000313" key="1">
    <source>
        <dbReference type="EMBL" id="EBF7616919.1"/>
    </source>
</evidence>
<dbReference type="EMBL" id="DAAQOM010000022">
    <property type="protein sequence ID" value="HAE0208083.1"/>
    <property type="molecule type" value="Genomic_DNA"/>
</dbReference>
<evidence type="ECO:0000313" key="28">
    <source>
        <dbReference type="EMBL" id="HAB1569294.1"/>
    </source>
</evidence>
<dbReference type="EMBL" id="DAAGUG010000088">
    <property type="protein sequence ID" value="HAB4591541.1"/>
    <property type="molecule type" value="Genomic_DNA"/>
</dbReference>
<evidence type="ECO:0000313" key="54">
    <source>
        <dbReference type="EMBL" id="HAE0447966.1"/>
    </source>
</evidence>
<dbReference type="EMBL" id="AAHYFF010000046">
    <property type="protein sequence ID" value="ECB6382130.1"/>
    <property type="molecule type" value="Genomic_DNA"/>
</dbReference>
<dbReference type="EMBL" id="DAAWBV010000058">
    <property type="protein sequence ID" value="HAF7241831.1"/>
    <property type="molecule type" value="Genomic_DNA"/>
</dbReference>
<evidence type="ECO:0000313" key="33">
    <source>
        <dbReference type="EMBL" id="HAB2061058.1"/>
    </source>
</evidence>
<dbReference type="EMBL" id="DAAUAP010000073">
    <property type="protein sequence ID" value="HAF0892573.1"/>
    <property type="molecule type" value="Genomic_DNA"/>
</dbReference>
<evidence type="ECO:0000313" key="22">
    <source>
        <dbReference type="EMBL" id="EDG5795999.1"/>
    </source>
</evidence>
<evidence type="ECO:0000313" key="11">
    <source>
        <dbReference type="EMBL" id="EBY6739499.1"/>
    </source>
</evidence>
<accession>A0A2T9HRS4</accession>
<dbReference type="EMBL" id="DAARRM010000085">
    <property type="protein sequence ID" value="HAE3639413.1"/>
    <property type="molecule type" value="Genomic_DNA"/>
</dbReference>
<evidence type="ECO:0000313" key="16">
    <source>
        <dbReference type="EMBL" id="ECB6382130.1"/>
    </source>
</evidence>
<dbReference type="EMBL" id="DAAFUE010000001">
    <property type="protein sequence ID" value="HAB1569294.1"/>
    <property type="molecule type" value="Genomic_DNA"/>
</dbReference>
<evidence type="ECO:0000313" key="41">
    <source>
        <dbReference type="EMBL" id="HAB4789060.1"/>
    </source>
</evidence>
<dbReference type="EMBL" id="AAHWZL010000037">
    <property type="protein sequence ID" value="ECB2571478.1"/>
    <property type="molecule type" value="Genomic_DNA"/>
</dbReference>
<reference evidence="13" key="6">
    <citation type="submission" date="2019-01" db="EMBL/GenBank/DDBJ databases">
        <authorList>
            <consortium name="GenomeTrakr network: Whole genome sequencing for foodborne pathogen traceback"/>
        </authorList>
    </citation>
    <scope>NUCLEOTIDE SEQUENCE</scope>
    <source>
        <strain evidence="20">ADRDL-16-8871</strain>
        <strain evidence="19">FDA00004800</strain>
        <strain evidence="13">FSIS21923161</strain>
    </source>
</reference>
<reference evidence="75 76" key="2">
    <citation type="submission" date="2018-04" db="EMBL/GenBank/DDBJ databases">
        <title>Serotype diversity and antimicrobial resistance among Salmonella enterica isolated from patients at an equine referral hospital.</title>
        <authorList>
            <person name="Leon I.M."/>
            <person name="Lawhon S.D."/>
            <person name="Norman K.N."/>
            <person name="Threadgill D.S."/>
            <person name="Ohta N."/>
            <person name="Vinasco J."/>
            <person name="Scott H.M."/>
        </authorList>
    </citation>
    <scope>NUCLEOTIDE SEQUENCE [LARGE SCALE GENOMIC DNA]</scope>
    <source>
        <strain evidence="75 76">167</strain>
    </source>
</reference>
<dbReference type="EMBL" id="AAMIBF010000036">
    <property type="protein sequence ID" value="EDH5704141.1"/>
    <property type="molecule type" value="Genomic_DNA"/>
</dbReference>
<evidence type="ECO:0000313" key="7">
    <source>
        <dbReference type="EMBL" id="EBS0216137.1"/>
    </source>
</evidence>
<dbReference type="EMBL" id="DAAGBW010000001">
    <property type="protein sequence ID" value="HAB2423321.1"/>
    <property type="molecule type" value="Genomic_DNA"/>
</dbReference>
<evidence type="ECO:0000313" key="71">
    <source>
        <dbReference type="EMBL" id="HAF0892573.1"/>
    </source>
</evidence>
<evidence type="ECO:0000313" key="69">
    <source>
        <dbReference type="EMBL" id="HAF0562263.1"/>
    </source>
</evidence>
<dbReference type="EMBL" id="AAHYCG010000039">
    <property type="protein sequence ID" value="ECB6028971.1"/>
    <property type="molecule type" value="Genomic_DNA"/>
</dbReference>
<evidence type="ECO:0000313" key="65">
    <source>
        <dbReference type="EMBL" id="HAE6727161.1"/>
    </source>
</evidence>
<evidence type="ECO:0000313" key="48">
    <source>
        <dbReference type="EMBL" id="HAB6235500.1"/>
    </source>
</evidence>
<evidence type="ECO:0000313" key="19">
    <source>
        <dbReference type="EMBL" id="EDB6496014.1"/>
    </source>
</evidence>
<reference evidence="27" key="1">
    <citation type="journal article" date="2018" name="Genome Biol.">
        <title>SKESA: strategic k-mer extension for scrupulous assemblies.</title>
        <authorList>
            <person name="Souvorov A."/>
            <person name="Agarwala R."/>
            <person name="Lipman D.J."/>
        </authorList>
    </citation>
    <scope>NUCLEOTIDE SEQUENCE</scope>
    <source>
        <strain evidence="49">09-3426</strain>
        <strain evidence="62">09-4364</strain>
        <strain evidence="73">10-0327</strain>
        <strain evidence="68">10-7240</strain>
        <strain evidence="66">10-7243</strain>
        <strain evidence="64">11-4642</strain>
        <strain evidence="67">11-5588</strain>
        <strain evidence="69">12-3191</strain>
        <strain evidence="70">12-3284</strain>
        <strain evidence="71">12-8479</strain>
        <strain evidence="65">13-0431</strain>
        <strain evidence="74">13-2460</strain>
        <strain evidence="63">13-5657</strain>
        <strain evidence="50">CE06.035</strain>
        <strain evidence="72">Salm201708953</strain>
        <strain evidence="27">Salmonella enterica</strain>
        <strain evidence="53">Sam_3440b185-6731-4f40-abe7-826e6475c527</strain>
        <strain evidence="54">Sam_5f569ebd-755b-4147-8429-4678b9c250cc</strain>
        <strain evidence="52">Sam_8b55db79-2e89-45d5-a9a1-8092f0a17964</strain>
        <strain evidence="51">Sam_997f2e98-28ae-496a-bdd7-14b549d092b4</strain>
    </source>
</reference>
<dbReference type="EMBL" id="AAGUFA010000004">
    <property type="protein sequence ID" value="EBS0216137.1"/>
    <property type="molecule type" value="Genomic_DNA"/>
</dbReference>
<evidence type="ECO:0000313" key="67">
    <source>
        <dbReference type="EMBL" id="HAE7560471.1"/>
    </source>
</evidence>
<dbReference type="EMBL" id="DAASLH010000089">
    <property type="protein sequence ID" value="HAE5974968.1"/>
    <property type="molecule type" value="Genomic_DNA"/>
</dbReference>
<dbReference type="EMBL" id="DAAHCK010000001">
    <property type="protein sequence ID" value="HAB5522981.1"/>
    <property type="molecule type" value="Genomic_DNA"/>
</dbReference>
<evidence type="ECO:0000313" key="20">
    <source>
        <dbReference type="EMBL" id="EDC9469669.1"/>
    </source>
</evidence>
<dbReference type="EMBL" id="DAATOG010000009">
    <property type="protein sequence ID" value="HAE9393092.1"/>
    <property type="molecule type" value="Genomic_DNA"/>
</dbReference>
<evidence type="ECO:0000313" key="52">
    <source>
        <dbReference type="EMBL" id="HAE0111371.1"/>
    </source>
</evidence>
<evidence type="ECO:0000313" key="35">
    <source>
        <dbReference type="EMBL" id="HAB2423321.1"/>
    </source>
</evidence>
<evidence type="ECO:0000313" key="53">
    <source>
        <dbReference type="EMBL" id="HAE0208083.1"/>
    </source>
</evidence>
<dbReference type="EMBL" id="DAAQXF010000098">
    <property type="protein sequence ID" value="HAE1238483.1"/>
    <property type="molecule type" value="Genomic_DNA"/>
</dbReference>
<dbReference type="EMBL" id="AALOGT010000001">
    <property type="protein sequence ID" value="EDB6496014.1"/>
    <property type="molecule type" value="Genomic_DNA"/>
</dbReference>
<evidence type="ECO:0000313" key="51">
    <source>
        <dbReference type="EMBL" id="HAD9847718.1"/>
    </source>
</evidence>
<evidence type="ECO:0000313" key="13">
    <source>
        <dbReference type="EMBL" id="ECA7464773.1"/>
    </source>
</evidence>
<dbReference type="EMBL" id="DAASRO010000001">
    <property type="protein sequence ID" value="HAE6727161.1"/>
    <property type="molecule type" value="Genomic_DNA"/>
</dbReference>
<evidence type="ECO:0000313" key="47">
    <source>
        <dbReference type="EMBL" id="HAB5938761.1"/>
    </source>
</evidence>
<evidence type="ECO:0000313" key="32">
    <source>
        <dbReference type="EMBL" id="HAB1881593.1"/>
    </source>
</evidence>
<dbReference type="EMBL" id="DAAGOV010000001">
    <property type="protein sequence ID" value="HAB3944769.1"/>
    <property type="molecule type" value="Genomic_DNA"/>
</dbReference>
<evidence type="ECO:0000313" key="46">
    <source>
        <dbReference type="EMBL" id="HAB5770328.1"/>
    </source>
</evidence>
<evidence type="ECO:0000313" key="70">
    <source>
        <dbReference type="EMBL" id="HAF0792376.1"/>
    </source>
</evidence>
<evidence type="ECO:0000313" key="21">
    <source>
        <dbReference type="EMBL" id="EDG5619840.1"/>
    </source>
</evidence>
<evidence type="ECO:0000313" key="55">
    <source>
        <dbReference type="EMBL" id="HAE1217440.1"/>
    </source>
</evidence>
<dbReference type="EMBL" id="DAAGBK010000001">
    <property type="protein sequence ID" value="HAB2368755.1"/>
    <property type="molecule type" value="Genomic_DNA"/>
</dbReference>
<reference evidence="27" key="7">
    <citation type="submission" date="2019-10" db="EMBL/GenBank/DDBJ databases">
        <authorList>
            <consortium name="NCBI Pathogen Detection Project"/>
        </authorList>
    </citation>
    <scope>NUCLEOTIDE SEQUENCE</scope>
    <source>
        <strain evidence="49">09-3426</strain>
        <strain evidence="62">09-4364</strain>
        <strain evidence="73">10-0327</strain>
        <strain evidence="68">10-7240</strain>
        <strain evidence="66">10-7243</strain>
        <strain evidence="64">11-4642</strain>
        <strain evidence="67">11-5588</strain>
        <strain evidence="69">12-3191</strain>
        <strain evidence="70">12-3284</strain>
        <strain evidence="71">12-8479</strain>
        <strain evidence="65">13-0431</strain>
        <strain evidence="74">13-2460</strain>
        <strain evidence="63">13-5657</strain>
        <strain evidence="50">CE06.035</strain>
        <strain evidence="72">Salm201708953</strain>
        <strain evidence="27">Salmonella enterica</strain>
        <strain evidence="53">Sam_3440b185-6731-4f40-abe7-826e6475c527</strain>
        <strain evidence="54">Sam_5f569ebd-755b-4147-8429-4678b9c250cc</strain>
        <strain evidence="52">Sam_8b55db79-2e89-45d5-a9a1-8092f0a17964</strain>
        <strain evidence="51">Sam_997f2e98-28ae-496a-bdd7-14b549d092b4</strain>
    </source>
</reference>
<evidence type="ECO:0000313" key="30">
    <source>
        <dbReference type="EMBL" id="HAB1801573.1"/>
    </source>
</evidence>
<evidence type="ECO:0000313" key="61">
    <source>
        <dbReference type="EMBL" id="HAE1642337.1"/>
    </source>
</evidence>
<evidence type="ECO:0000313" key="5">
    <source>
        <dbReference type="EMBL" id="EBR8144159.1"/>
    </source>
</evidence>
<organism evidence="75 76">
    <name type="scientific">Salmonella enterica subsp. enterica serovar Agona</name>
    <dbReference type="NCBI Taxonomy" id="58095"/>
    <lineage>
        <taxon>Bacteria</taxon>
        <taxon>Pseudomonadati</taxon>
        <taxon>Pseudomonadota</taxon>
        <taxon>Gammaproteobacteria</taxon>
        <taxon>Enterobacterales</taxon>
        <taxon>Enterobacteriaceae</taxon>
        <taxon>Salmonella</taxon>
    </lineage>
</organism>
<dbReference type="EMBL" id="AALSOQ010000046">
    <property type="protein sequence ID" value="EDC9469669.1"/>
    <property type="molecule type" value="Genomic_DNA"/>
</dbReference>
<dbReference type="EMBL" id="DAARAE010000091">
    <property type="protein sequence ID" value="HAE1458052.1"/>
    <property type="molecule type" value="Genomic_DNA"/>
</dbReference>
<dbReference type="EMBL" id="DAAQXW010000042">
    <property type="protein sequence ID" value="HAE1324488.1"/>
    <property type="molecule type" value="Genomic_DNA"/>
</dbReference>
<dbReference type="EMBL" id="DAARAH010000042">
    <property type="protein sequence ID" value="HAE1606063.1"/>
    <property type="molecule type" value="Genomic_DNA"/>
</dbReference>
<evidence type="ECO:0000313" key="49">
    <source>
        <dbReference type="EMBL" id="HAC6808826.1"/>
    </source>
</evidence>
<reference evidence="3" key="3">
    <citation type="submission" date="2018-05" db="EMBL/GenBank/DDBJ databases">
        <authorList>
            <person name="Ashton P.M."/>
            <person name="Dallman T."/>
            <person name="Nair S."/>
            <person name="De Pinna E."/>
            <person name="Peters T."/>
            <person name="Grant K."/>
        </authorList>
    </citation>
    <scope>NUCLEOTIDE SEQUENCE [LARGE SCALE GENOMIC DNA]</scope>
    <source>
        <strain evidence="9">152447</strain>
        <strain evidence="11">178634</strain>
        <strain evidence="6">178666</strain>
        <strain evidence="3">208936</strain>
        <strain evidence="1">240168</strain>
        <strain evidence="8">250819</strain>
        <strain evidence="23">344039</strain>
        <strain evidence="26">352129</strain>
        <strain evidence="16">365830</strain>
        <strain evidence="24">369915</strain>
        <strain evidence="7">423873</strain>
        <strain evidence="4">428140</strain>
        <strain evidence="10">488730</strain>
        <strain evidence="5">535271</strain>
        <strain evidence="14">676364</strain>
        <strain evidence="15">689000</strain>
        <strain evidence="2">741041</strain>
    </source>
</reference>
<dbReference type="EMBL" id="AAMIHC010000004">
    <property type="protein sequence ID" value="EDH6339847.1"/>
    <property type="molecule type" value="Genomic_DNA"/>
</dbReference>
<dbReference type="EMBL" id="DAAQWY010000001">
    <property type="protein sequence ID" value="HAE1217440.1"/>
    <property type="molecule type" value="Genomic_DNA"/>
</dbReference>
<dbReference type="EMBL" id="DAARZX010000001">
    <property type="protein sequence ID" value="HAE4617285.1"/>
    <property type="molecule type" value="Genomic_DNA"/>
</dbReference>
<dbReference type="EMBL" id="DAAGSJ010000056">
    <property type="protein sequence ID" value="HAB4368568.1"/>
    <property type="molecule type" value="Genomic_DNA"/>
</dbReference>
<evidence type="ECO:0000313" key="64">
    <source>
        <dbReference type="EMBL" id="HAE5974968.1"/>
    </source>
</evidence>
<dbReference type="EMBL" id="AAHORV010000037">
    <property type="protein sequence ID" value="EBY6739499.1"/>
    <property type="molecule type" value="Genomic_DNA"/>
</dbReference>
<dbReference type="EMBL" id="DAAGNE010000095">
    <property type="protein sequence ID" value="HAB3745984.1"/>
    <property type="molecule type" value="Genomic_DNA"/>
</dbReference>
<evidence type="ECO:0000313" key="66">
    <source>
        <dbReference type="EMBL" id="HAE7506303.1"/>
    </source>
</evidence>
<evidence type="ECO:0000313" key="31">
    <source>
        <dbReference type="EMBL" id="HAB1826832.1"/>
    </source>
</evidence>
<dbReference type="EMBL" id="DAAFPI010000032">
    <property type="protein sequence ID" value="HAB1022909.1"/>
    <property type="molecule type" value="Genomic_DNA"/>
</dbReference>
<dbReference type="AlphaFoldDB" id="A0A2T9HRS4"/>
<comment type="caution">
    <text evidence="75">The sequence shown here is derived from an EMBL/GenBank/DDBJ whole genome shotgun (WGS) entry which is preliminary data.</text>
</comment>
<sequence length="70" mass="8068">MGLREETSRTDDAITQAVIRLFISQTGDINTETLEVLVAALDQRIGCLMDEIIHINGYQQMKPHWRKVFH</sequence>
<dbReference type="EMBL" id="DAATXT010000049">
    <property type="protein sequence ID" value="HAF0562263.1"/>
    <property type="molecule type" value="Genomic_DNA"/>
</dbReference>
<evidence type="ECO:0000313" key="58">
    <source>
        <dbReference type="EMBL" id="HAE1373283.1"/>
    </source>
</evidence>
<dbReference type="EMBL" id="DAARAJ010000034">
    <property type="protein sequence ID" value="HAE1642337.1"/>
    <property type="molecule type" value="Genomic_DNA"/>
</dbReference>
<dbReference type="EMBL" id="DAAFWP010000001">
    <property type="protein sequence ID" value="HAB1801573.1"/>
    <property type="molecule type" value="Genomic_DNA"/>
</dbReference>
<evidence type="ECO:0000313" key="74">
    <source>
        <dbReference type="EMBL" id="HAF7735132.1"/>
    </source>
</evidence>
<evidence type="ECO:0000313" key="45">
    <source>
        <dbReference type="EMBL" id="HAB5522981.1"/>
    </source>
</evidence>
<dbReference type="EMBL" id="AAGUBV010000014">
    <property type="protein sequence ID" value="EBR9964460.1"/>
    <property type="molecule type" value="Genomic_DNA"/>
</dbReference>
<dbReference type="EMBL" id="AAHDEP010000064">
    <property type="protein sequence ID" value="EBU7987831.1"/>
    <property type="molecule type" value="Genomic_DNA"/>
</dbReference>
<evidence type="ECO:0000313" key="2">
    <source>
        <dbReference type="EMBL" id="EBG3095885.1"/>
    </source>
</evidence>
<protein>
    <submittedName>
        <fullName evidence="75">Uncharacterized protein</fullName>
    </submittedName>
</protein>
<dbReference type="EMBL" id="DAAGXT010000007">
    <property type="protein sequence ID" value="HAB5021918.1"/>
    <property type="molecule type" value="Genomic_DNA"/>
</dbReference>
<dbReference type="EMBL" id="DAAQYH010000049">
    <property type="protein sequence ID" value="HAE1373283.1"/>
    <property type="molecule type" value="Genomic_DNA"/>
</dbReference>
<dbReference type="EMBL" id="AAHMZR010000048">
    <property type="protein sequence ID" value="EBY0577978.1"/>
    <property type="molecule type" value="Genomic_DNA"/>
</dbReference>
<evidence type="ECO:0000313" key="62">
    <source>
        <dbReference type="EMBL" id="HAE3639413.1"/>
    </source>
</evidence>
<evidence type="ECO:0000313" key="15">
    <source>
        <dbReference type="EMBL" id="ECB6028971.1"/>
    </source>
</evidence>